<feature type="domain" description="Alanine dehydrogenase/pyridine nucleotide transhydrogenase N-terminal" evidence="10">
    <location>
        <begin position="4"/>
        <end position="137"/>
    </location>
</feature>
<dbReference type="FunFam" id="3.40.50.720:FF:000049">
    <property type="entry name" value="Alanine dehydrogenase"/>
    <property type="match status" value="1"/>
</dbReference>
<dbReference type="Pfam" id="PF01262">
    <property type="entry name" value="AlaDh_PNT_C"/>
    <property type="match status" value="1"/>
</dbReference>
<evidence type="ECO:0000256" key="2">
    <source>
        <dbReference type="ARBA" id="ARBA00012897"/>
    </source>
</evidence>
<comment type="caution">
    <text evidence="11">The sequence shown here is derived from an EMBL/GenBank/DDBJ whole genome shotgun (WGS) entry which is preliminary data.</text>
</comment>
<proteinExistence type="inferred from homology"/>
<gene>
    <name evidence="11" type="ORF">RJ45_03025</name>
</gene>
<feature type="domain" description="Alanine dehydrogenase/pyridine nucleotide transhydrogenase NAD(H)-binding" evidence="9">
    <location>
        <begin position="149"/>
        <end position="297"/>
    </location>
</feature>
<dbReference type="GO" id="GO:0042853">
    <property type="term" value="P:L-alanine catabolic process"/>
    <property type="evidence" value="ECO:0007669"/>
    <property type="project" value="InterPro"/>
</dbReference>
<dbReference type="PRINTS" id="PR00411">
    <property type="entry name" value="PNDRDTASEI"/>
</dbReference>
<evidence type="ECO:0000256" key="3">
    <source>
        <dbReference type="ARBA" id="ARBA00023002"/>
    </source>
</evidence>
<dbReference type="NCBIfam" id="TIGR00518">
    <property type="entry name" value="alaDH"/>
    <property type="match status" value="1"/>
</dbReference>
<evidence type="ECO:0000256" key="5">
    <source>
        <dbReference type="PIRNR" id="PIRNR000183"/>
    </source>
</evidence>
<evidence type="ECO:0000256" key="6">
    <source>
        <dbReference type="PIRSR" id="PIRSR000183-1"/>
    </source>
</evidence>
<dbReference type="InterPro" id="IPR036291">
    <property type="entry name" value="NAD(P)-bd_dom_sf"/>
</dbReference>
<feature type="active site" description="Proton donor/acceptor" evidence="6">
    <location>
        <position position="270"/>
    </location>
</feature>
<feature type="binding site" evidence="8">
    <location>
        <position position="198"/>
    </location>
    <ligand>
        <name>NAD(+)</name>
        <dbReference type="ChEBI" id="CHEBI:57540"/>
    </ligand>
</feature>
<dbReference type="PIRSF" id="PIRSF000183">
    <property type="entry name" value="Alanine_dh"/>
    <property type="match status" value="1"/>
</dbReference>
<feature type="binding site" evidence="8">
    <location>
        <begin position="298"/>
        <end position="301"/>
    </location>
    <ligand>
        <name>NAD(+)</name>
        <dbReference type="ChEBI" id="CHEBI:57540"/>
    </ligand>
</feature>
<dbReference type="SMART" id="SM01002">
    <property type="entry name" value="AlaDh_PNT_C"/>
    <property type="match status" value="1"/>
</dbReference>
<feature type="binding site" evidence="7">
    <location>
        <position position="15"/>
    </location>
    <ligand>
        <name>substrate</name>
    </ligand>
</feature>
<dbReference type="PANTHER" id="PTHR42795">
    <property type="entry name" value="ALANINE DEHYDROGENASE"/>
    <property type="match status" value="1"/>
</dbReference>
<dbReference type="SUPFAM" id="SSF51735">
    <property type="entry name" value="NAD(P)-binding Rossmann-fold domains"/>
    <property type="match status" value="1"/>
</dbReference>
<feature type="binding site" evidence="7">
    <location>
        <position position="75"/>
    </location>
    <ligand>
        <name>substrate</name>
    </ligand>
</feature>
<feature type="active site" description="Proton donor/acceptor" evidence="6">
    <location>
        <position position="96"/>
    </location>
</feature>
<feature type="binding site" evidence="8">
    <location>
        <begin position="239"/>
        <end position="240"/>
    </location>
    <ligand>
        <name>NAD(+)</name>
        <dbReference type="ChEBI" id="CHEBI:57540"/>
    </ligand>
</feature>
<evidence type="ECO:0000256" key="7">
    <source>
        <dbReference type="PIRSR" id="PIRSR000183-2"/>
    </source>
</evidence>
<evidence type="ECO:0000256" key="4">
    <source>
        <dbReference type="ARBA" id="ARBA00023027"/>
    </source>
</evidence>
<feature type="binding site" evidence="8">
    <location>
        <begin position="267"/>
        <end position="270"/>
    </location>
    <ligand>
        <name>NAD(+)</name>
        <dbReference type="ChEBI" id="CHEBI:57540"/>
    </ligand>
</feature>
<dbReference type="EMBL" id="JWLZ01000025">
    <property type="protein sequence ID" value="KHT65052.1"/>
    <property type="molecule type" value="Genomic_DNA"/>
</dbReference>
<feature type="binding site" evidence="8">
    <location>
        <position position="279"/>
    </location>
    <ligand>
        <name>NAD(+)</name>
        <dbReference type="ChEBI" id="CHEBI:57540"/>
    </ligand>
</feature>
<dbReference type="SMART" id="SM01003">
    <property type="entry name" value="AlaDh_PNT_N"/>
    <property type="match status" value="1"/>
</dbReference>
<protein>
    <recommendedName>
        <fullName evidence="2 5">Alanine dehydrogenase</fullName>
        <ecNumber evidence="2 5">1.4.1.1</ecNumber>
    </recommendedName>
</protein>
<comment type="catalytic activity">
    <reaction evidence="5">
        <text>L-alanine + NAD(+) + H2O = pyruvate + NH4(+) + NADH + H(+)</text>
        <dbReference type="Rhea" id="RHEA:18405"/>
        <dbReference type="ChEBI" id="CHEBI:15361"/>
        <dbReference type="ChEBI" id="CHEBI:15377"/>
        <dbReference type="ChEBI" id="CHEBI:15378"/>
        <dbReference type="ChEBI" id="CHEBI:28938"/>
        <dbReference type="ChEBI" id="CHEBI:57540"/>
        <dbReference type="ChEBI" id="CHEBI:57945"/>
        <dbReference type="ChEBI" id="CHEBI:57972"/>
        <dbReference type="EC" id="1.4.1.1"/>
    </reaction>
</comment>
<accession>A0A0B9H820</accession>
<evidence type="ECO:0000256" key="1">
    <source>
        <dbReference type="ARBA" id="ARBA00005689"/>
    </source>
</evidence>
<dbReference type="CDD" id="cd05305">
    <property type="entry name" value="L-AlaDH"/>
    <property type="match status" value="1"/>
</dbReference>
<dbReference type="GO" id="GO:0000166">
    <property type="term" value="F:nucleotide binding"/>
    <property type="evidence" value="ECO:0007669"/>
    <property type="project" value="UniProtKB-KW"/>
</dbReference>
<organism evidence="11 12">
    <name type="scientific">Photobacterium gaetbulicola</name>
    <dbReference type="NCBI Taxonomy" id="1295392"/>
    <lineage>
        <taxon>Bacteria</taxon>
        <taxon>Pseudomonadati</taxon>
        <taxon>Pseudomonadota</taxon>
        <taxon>Gammaproteobacteria</taxon>
        <taxon>Vibrionales</taxon>
        <taxon>Vibrionaceae</taxon>
        <taxon>Photobacterium</taxon>
    </lineage>
</organism>
<keyword evidence="8" id="KW-0547">Nucleotide-binding</keyword>
<dbReference type="Gene3D" id="3.40.50.720">
    <property type="entry name" value="NAD(P)-binding Rossmann-like Domain"/>
    <property type="match status" value="2"/>
</dbReference>
<dbReference type="AlphaFoldDB" id="A0A0B9H820"/>
<dbReference type="EC" id="1.4.1.1" evidence="2 5"/>
<dbReference type="Pfam" id="PF05222">
    <property type="entry name" value="AlaDh_PNT_N"/>
    <property type="match status" value="1"/>
</dbReference>
<dbReference type="GO" id="GO:0005886">
    <property type="term" value="C:plasma membrane"/>
    <property type="evidence" value="ECO:0007669"/>
    <property type="project" value="TreeGrafter"/>
</dbReference>
<dbReference type="Proteomes" id="UP000031278">
    <property type="component" value="Unassembled WGS sequence"/>
</dbReference>
<feature type="binding site" evidence="8">
    <location>
        <position position="134"/>
    </location>
    <ligand>
        <name>NAD(+)</name>
        <dbReference type="ChEBI" id="CHEBI:57540"/>
    </ligand>
</feature>
<keyword evidence="4 5" id="KW-0520">NAD</keyword>
<evidence type="ECO:0000259" key="9">
    <source>
        <dbReference type="SMART" id="SM01002"/>
    </source>
</evidence>
<comment type="similarity">
    <text evidence="1 5">Belongs to the AlaDH/PNT family.</text>
</comment>
<dbReference type="InterPro" id="IPR007698">
    <property type="entry name" value="AlaDH/PNT_NAD(H)-bd"/>
</dbReference>
<dbReference type="RefSeq" id="WP_039457845.1">
    <property type="nucleotide sequence ID" value="NZ_JWLZ01000025.1"/>
</dbReference>
<evidence type="ECO:0000313" key="12">
    <source>
        <dbReference type="Proteomes" id="UP000031278"/>
    </source>
</evidence>
<dbReference type="PANTHER" id="PTHR42795:SF1">
    <property type="entry name" value="ALANINE DEHYDROGENASE"/>
    <property type="match status" value="1"/>
</dbReference>
<dbReference type="GO" id="GO:0000286">
    <property type="term" value="F:alanine dehydrogenase activity"/>
    <property type="evidence" value="ECO:0007669"/>
    <property type="project" value="UniProtKB-UniRule"/>
</dbReference>
<dbReference type="SUPFAM" id="SSF52283">
    <property type="entry name" value="Formate/glycerate dehydrogenase catalytic domain-like"/>
    <property type="match status" value="1"/>
</dbReference>
<reference evidence="11 12" key="1">
    <citation type="submission" date="2014-12" db="EMBL/GenBank/DDBJ databases">
        <title>Genome sequencing of Photobacterium gaetbulicola AD005a.</title>
        <authorList>
            <person name="Adrian T.G.S."/>
            <person name="Chan K.G."/>
        </authorList>
    </citation>
    <scope>NUCLEOTIDE SEQUENCE [LARGE SCALE GENOMIC DNA]</scope>
    <source>
        <strain evidence="11 12">AD005a</strain>
    </source>
</reference>
<dbReference type="InterPro" id="IPR008141">
    <property type="entry name" value="Ala_DH"/>
</dbReference>
<feature type="binding site" evidence="8">
    <location>
        <position position="220"/>
    </location>
    <ligand>
        <name>NAD(+)</name>
        <dbReference type="ChEBI" id="CHEBI:57540"/>
    </ligand>
</feature>
<keyword evidence="3 5" id="KW-0560">Oxidoreductase</keyword>
<evidence type="ECO:0000313" key="11">
    <source>
        <dbReference type="EMBL" id="KHT65052.1"/>
    </source>
</evidence>
<name>A0A0B9H820_9GAMM</name>
<evidence type="ECO:0000259" key="10">
    <source>
        <dbReference type="SMART" id="SM01003"/>
    </source>
</evidence>
<dbReference type="InterPro" id="IPR007886">
    <property type="entry name" value="AlaDH/PNT_N"/>
</dbReference>
<sequence length="373" mass="38781">MKIGVPKEIKVHEYRVGMTPASVREVCAQGHTVFVESTAGMGIGCSDEEYQKAGAVILPDADAVFEAAEMIVKVKEPLAVERARLRPGQLLFTYLHLAPDMAQTTDLLASDAVCIAYETVTGPNNSLPLLAPMSEVAGRMSIQAGAACLEKSQGGIGLLLGGVAGVAPAKVTIIGGGVVGSNAAQMAVGLGAETTILDTNIDTLRKLNVQFGSSVKTVYSNQQNLEDAVVGADLVIGGVLIPGAAAPKLVTEAMVKAMRPGSALVDVAIDQGGCFATSRVTTHDAPTYMVDDVVHYCVGNMPGALARTSAFALNNATLPYILRLANLGYKRALQADQHLKNGLNVIHGKVTNESVAKSLDLSFISQDKALAVA</sequence>
<evidence type="ECO:0000256" key="8">
    <source>
        <dbReference type="PIRSR" id="PIRSR000183-3"/>
    </source>
</evidence>